<proteinExistence type="predicted"/>
<feature type="chain" id="PRO_5017222856" evidence="2">
    <location>
        <begin position="18"/>
        <end position="558"/>
    </location>
</feature>
<feature type="compositionally biased region" description="Low complexity" evidence="1">
    <location>
        <begin position="295"/>
        <end position="317"/>
    </location>
</feature>
<dbReference type="GO" id="GO:0005975">
    <property type="term" value="P:carbohydrate metabolic process"/>
    <property type="evidence" value="ECO:0007669"/>
    <property type="project" value="InterPro"/>
</dbReference>
<feature type="compositionally biased region" description="Low complexity" evidence="1">
    <location>
        <begin position="103"/>
        <end position="133"/>
    </location>
</feature>
<dbReference type="CDD" id="cd10936">
    <property type="entry name" value="CE4_DAC2"/>
    <property type="match status" value="1"/>
</dbReference>
<keyword evidence="4" id="KW-1185">Reference proteome</keyword>
<feature type="region of interest" description="Disordered" evidence="1">
    <location>
        <begin position="90"/>
        <end position="321"/>
    </location>
</feature>
<dbReference type="PANTHER" id="PTHR30105:SF2">
    <property type="entry name" value="DIVERGENT POLYSACCHARIDE DEACETYLASE SUPERFAMILY"/>
    <property type="match status" value="1"/>
</dbReference>
<evidence type="ECO:0000256" key="2">
    <source>
        <dbReference type="SAM" id="SignalP"/>
    </source>
</evidence>
<gene>
    <name evidence="3" type="ORF">BXY53_1387</name>
</gene>
<evidence type="ECO:0000313" key="3">
    <source>
        <dbReference type="EMBL" id="RIA56284.1"/>
    </source>
</evidence>
<feature type="compositionally biased region" description="Polar residues" evidence="1">
    <location>
        <begin position="198"/>
        <end position="216"/>
    </location>
</feature>
<sequence length="558" mass="57770">MRALLFTAFGVIVAATAGVSYLALSPAPDQSSDSLKLVIETGSIPATRQASDTDDGNVPTGSLSSEPASGENDEQPSLDEVIAARLKQTGKGDETEPSAPDNAATQPSTETAAAPSPAAETAAPDETAPPDETGGSETAEASAETGFEAPDNASPPPGTVSITQMLAAELNKDGDASTENTAEQEPARQAADARSAENDTATAETSEPAQPTSDSIKTAGRLPQAGESARTAQPPNNAATLTNAETSPQSGAASETEIAALEPQTGDTAPDTQAAETTAPEVTQEQPPAEPQDTAAQAEQPASEPQPLAAADAPALPGQRGTFSVKGRIALIIRGLGVKSDLTEQTIGQMPQQVAMAFVPYGEDLKSWTQRAQADRHDILIQIPLEPKGYPENNPGPHTLLTSLSIDENLEHLDWLLDRFDGITGVTNYMGGKFASSPGSFAPMLMELKARNLLYVDDSKAANATTRQLARQVSLAYSVADVVIDTKREPEAIQKKLAEVEAQARQDGSAIAIGHAHAATLAALQNWIGSLNEKGLALVPITELTTAPTPRVSQSTGG</sequence>
<accession>A0A397QDY3</accession>
<protein>
    <submittedName>
        <fullName evidence="3">Polysaccharide deacetylase 2 family uncharacterized protein YibQ</fullName>
    </submittedName>
</protein>
<feature type="signal peptide" evidence="2">
    <location>
        <begin position="1"/>
        <end position="17"/>
    </location>
</feature>
<feature type="compositionally biased region" description="Polar residues" evidence="1">
    <location>
        <begin position="265"/>
        <end position="286"/>
    </location>
</feature>
<reference evidence="3 4" key="1">
    <citation type="submission" date="2018-08" db="EMBL/GenBank/DDBJ databases">
        <title>Genomic Encyclopedia of Archaeal and Bacterial Type Strains, Phase II (KMG-II): from individual species to whole genera.</title>
        <authorList>
            <person name="Goeker M."/>
        </authorList>
    </citation>
    <scope>NUCLEOTIDE SEQUENCE [LARGE SCALE GENOMIC DNA]</scope>
    <source>
        <strain evidence="3 4">DSM 5002</strain>
    </source>
</reference>
<comment type="caution">
    <text evidence="3">The sequence shown here is derived from an EMBL/GenBank/DDBJ whole genome shotgun (WGS) entry which is preliminary data.</text>
</comment>
<dbReference type="InterPro" id="IPR006837">
    <property type="entry name" value="Divergent_DAC"/>
</dbReference>
<dbReference type="Proteomes" id="UP000266273">
    <property type="component" value="Unassembled WGS sequence"/>
</dbReference>
<dbReference type="Pfam" id="PF04748">
    <property type="entry name" value="Polysacc_deac_2"/>
    <property type="match status" value="1"/>
</dbReference>
<dbReference type="AlphaFoldDB" id="A0A397QDY3"/>
<evidence type="ECO:0000256" key="1">
    <source>
        <dbReference type="SAM" id="MobiDB-lite"/>
    </source>
</evidence>
<dbReference type="RefSeq" id="WP_119061094.1">
    <property type="nucleotide sequence ID" value="NZ_QXDF01000001.1"/>
</dbReference>
<dbReference type="InterPro" id="IPR011330">
    <property type="entry name" value="Glyco_hydro/deAcase_b/a-brl"/>
</dbReference>
<dbReference type="OrthoDB" id="9784811at2"/>
<feature type="region of interest" description="Disordered" evidence="1">
    <location>
        <begin position="46"/>
        <end position="78"/>
    </location>
</feature>
<organism evidence="3 4">
    <name type="scientific">Dichotomicrobium thermohalophilum</name>
    <dbReference type="NCBI Taxonomy" id="933063"/>
    <lineage>
        <taxon>Bacteria</taxon>
        <taxon>Pseudomonadati</taxon>
        <taxon>Pseudomonadota</taxon>
        <taxon>Alphaproteobacteria</taxon>
        <taxon>Hyphomicrobiales</taxon>
        <taxon>Hyphomicrobiaceae</taxon>
        <taxon>Dichotomicrobium</taxon>
    </lineage>
</organism>
<evidence type="ECO:0000313" key="4">
    <source>
        <dbReference type="Proteomes" id="UP000266273"/>
    </source>
</evidence>
<dbReference type="PANTHER" id="PTHR30105">
    <property type="entry name" value="UNCHARACTERIZED YIBQ-RELATED"/>
    <property type="match status" value="1"/>
</dbReference>
<name>A0A397QDY3_9HYPH</name>
<feature type="compositionally biased region" description="Polar residues" evidence="1">
    <location>
        <begin position="230"/>
        <end position="253"/>
    </location>
</feature>
<dbReference type="EMBL" id="QXDF01000001">
    <property type="protein sequence ID" value="RIA56284.1"/>
    <property type="molecule type" value="Genomic_DNA"/>
</dbReference>
<keyword evidence="2" id="KW-0732">Signal</keyword>
<dbReference type="Gene3D" id="3.20.20.370">
    <property type="entry name" value="Glycoside hydrolase/deacetylase"/>
    <property type="match status" value="1"/>
</dbReference>
<dbReference type="SUPFAM" id="SSF88713">
    <property type="entry name" value="Glycoside hydrolase/deacetylase"/>
    <property type="match status" value="1"/>
</dbReference>